<dbReference type="RefSeq" id="WP_079467858.1">
    <property type="nucleotide sequence ID" value="NZ_FUZZ01000001.1"/>
</dbReference>
<dbReference type="Pfam" id="PF12833">
    <property type="entry name" value="HTH_18"/>
    <property type="match status" value="1"/>
</dbReference>
<organism evidence="5 6">
    <name type="scientific">Chitinophaga ginsengisegetis</name>
    <dbReference type="NCBI Taxonomy" id="393003"/>
    <lineage>
        <taxon>Bacteria</taxon>
        <taxon>Pseudomonadati</taxon>
        <taxon>Bacteroidota</taxon>
        <taxon>Chitinophagia</taxon>
        <taxon>Chitinophagales</taxon>
        <taxon>Chitinophagaceae</taxon>
        <taxon>Chitinophaga</taxon>
    </lineage>
</organism>
<reference evidence="5 6" key="1">
    <citation type="submission" date="2017-02" db="EMBL/GenBank/DDBJ databases">
        <authorList>
            <person name="Peterson S.W."/>
        </authorList>
    </citation>
    <scope>NUCLEOTIDE SEQUENCE [LARGE SCALE GENOMIC DNA]</scope>
    <source>
        <strain evidence="5 6">DSM 18108</strain>
    </source>
</reference>
<dbReference type="SUPFAM" id="SSF46689">
    <property type="entry name" value="Homeodomain-like"/>
    <property type="match status" value="1"/>
</dbReference>
<protein>
    <submittedName>
        <fullName evidence="5">Helix-turn-helix domain-containing protein</fullName>
    </submittedName>
</protein>
<evidence type="ECO:0000259" key="4">
    <source>
        <dbReference type="PROSITE" id="PS01124"/>
    </source>
</evidence>
<sequence length="126" mass="14661">MADTGNKRIKRSEEITSQYFVFLDKHIDDLVQGRVTEMMELNEIASELCVSHKHLTDTIKQTMGAHPCHFYDQKIIEKAKQLLQETDASIAHIAMTLTYDPSNFSKFFKKYVRLTPDQWRKNNLPG</sequence>
<dbReference type="SMART" id="SM00342">
    <property type="entry name" value="HTH_ARAC"/>
    <property type="match status" value="1"/>
</dbReference>
<dbReference type="InterPro" id="IPR018060">
    <property type="entry name" value="HTH_AraC"/>
</dbReference>
<keyword evidence="6" id="KW-1185">Reference proteome</keyword>
<dbReference type="EMBL" id="FUZZ01000001">
    <property type="protein sequence ID" value="SKC95818.1"/>
    <property type="molecule type" value="Genomic_DNA"/>
</dbReference>
<evidence type="ECO:0000256" key="1">
    <source>
        <dbReference type="ARBA" id="ARBA00023015"/>
    </source>
</evidence>
<name>A0A1T5N713_9BACT</name>
<evidence type="ECO:0000256" key="3">
    <source>
        <dbReference type="ARBA" id="ARBA00023163"/>
    </source>
</evidence>
<dbReference type="PROSITE" id="PS01124">
    <property type="entry name" value="HTH_ARAC_FAMILY_2"/>
    <property type="match status" value="1"/>
</dbReference>
<evidence type="ECO:0000256" key="2">
    <source>
        <dbReference type="ARBA" id="ARBA00023125"/>
    </source>
</evidence>
<keyword evidence="2" id="KW-0238">DNA-binding</keyword>
<feature type="domain" description="HTH araC/xylS-type" evidence="4">
    <location>
        <begin position="25"/>
        <end position="122"/>
    </location>
</feature>
<dbReference type="PANTHER" id="PTHR43280:SF2">
    <property type="entry name" value="HTH-TYPE TRANSCRIPTIONAL REGULATOR EXSA"/>
    <property type="match status" value="1"/>
</dbReference>
<dbReference type="InterPro" id="IPR009057">
    <property type="entry name" value="Homeodomain-like_sf"/>
</dbReference>
<evidence type="ECO:0000313" key="6">
    <source>
        <dbReference type="Proteomes" id="UP000190166"/>
    </source>
</evidence>
<evidence type="ECO:0000313" key="5">
    <source>
        <dbReference type="EMBL" id="SKC95818.1"/>
    </source>
</evidence>
<accession>A0A1T5N713</accession>
<keyword evidence="1" id="KW-0805">Transcription regulation</keyword>
<proteinExistence type="predicted"/>
<dbReference type="STRING" id="393003.SAMN05660461_0529"/>
<dbReference type="Gene3D" id="1.10.10.60">
    <property type="entry name" value="Homeodomain-like"/>
    <property type="match status" value="1"/>
</dbReference>
<dbReference type="Proteomes" id="UP000190166">
    <property type="component" value="Unassembled WGS sequence"/>
</dbReference>
<dbReference type="GO" id="GO:0003700">
    <property type="term" value="F:DNA-binding transcription factor activity"/>
    <property type="evidence" value="ECO:0007669"/>
    <property type="project" value="InterPro"/>
</dbReference>
<dbReference type="GO" id="GO:0043565">
    <property type="term" value="F:sequence-specific DNA binding"/>
    <property type="evidence" value="ECO:0007669"/>
    <property type="project" value="InterPro"/>
</dbReference>
<dbReference type="AlphaFoldDB" id="A0A1T5N713"/>
<keyword evidence="3" id="KW-0804">Transcription</keyword>
<gene>
    <name evidence="5" type="ORF">SAMN05660461_0529</name>
</gene>
<dbReference type="PANTHER" id="PTHR43280">
    <property type="entry name" value="ARAC-FAMILY TRANSCRIPTIONAL REGULATOR"/>
    <property type="match status" value="1"/>
</dbReference>